<accession>A0ABW4XWZ1</accession>
<dbReference type="Pfam" id="PF12833">
    <property type="entry name" value="HTH_18"/>
    <property type="match status" value="1"/>
</dbReference>
<dbReference type="RefSeq" id="WP_379830363.1">
    <property type="nucleotide sequence ID" value="NZ_JBHUHU010000003.1"/>
</dbReference>
<dbReference type="Proteomes" id="UP001597342">
    <property type="component" value="Unassembled WGS sequence"/>
</dbReference>
<comment type="caution">
    <text evidence="5">The sequence shown here is derived from an EMBL/GenBank/DDBJ whole genome shotgun (WGS) entry which is preliminary data.</text>
</comment>
<evidence type="ECO:0000259" key="4">
    <source>
        <dbReference type="PROSITE" id="PS01124"/>
    </source>
</evidence>
<gene>
    <name evidence="5" type="ORF">ACFSJE_07475</name>
</gene>
<proteinExistence type="predicted"/>
<reference evidence="6" key="1">
    <citation type="journal article" date="2019" name="Int. J. Syst. Evol. Microbiol.">
        <title>The Global Catalogue of Microorganisms (GCM) 10K type strain sequencing project: providing services to taxonomists for standard genome sequencing and annotation.</title>
        <authorList>
            <consortium name="The Broad Institute Genomics Platform"/>
            <consortium name="The Broad Institute Genome Sequencing Center for Infectious Disease"/>
            <person name="Wu L."/>
            <person name="Ma J."/>
        </authorList>
    </citation>
    <scope>NUCLEOTIDE SEQUENCE [LARGE SCALE GENOMIC DNA]</scope>
    <source>
        <strain evidence="6">JCM 3389</strain>
    </source>
</reference>
<keyword evidence="6" id="KW-1185">Reference proteome</keyword>
<dbReference type="PANTHER" id="PTHR47893">
    <property type="entry name" value="REGULATORY PROTEIN PCHR"/>
    <property type="match status" value="1"/>
</dbReference>
<name>A0ABW4XWZ1_9FLAO</name>
<dbReference type="InterPro" id="IPR018060">
    <property type="entry name" value="HTH_AraC"/>
</dbReference>
<keyword evidence="1" id="KW-0805">Transcription regulation</keyword>
<dbReference type="InterPro" id="IPR020449">
    <property type="entry name" value="Tscrpt_reg_AraC-type_HTH"/>
</dbReference>
<dbReference type="SMART" id="SM00342">
    <property type="entry name" value="HTH_ARAC"/>
    <property type="match status" value="1"/>
</dbReference>
<feature type="domain" description="HTH araC/xylS-type" evidence="4">
    <location>
        <begin position="188"/>
        <end position="285"/>
    </location>
</feature>
<keyword evidence="2" id="KW-0238">DNA-binding</keyword>
<evidence type="ECO:0000256" key="2">
    <source>
        <dbReference type="ARBA" id="ARBA00023125"/>
    </source>
</evidence>
<dbReference type="PRINTS" id="PR00032">
    <property type="entry name" value="HTHARAC"/>
</dbReference>
<dbReference type="InterPro" id="IPR009057">
    <property type="entry name" value="Homeodomain-like_sf"/>
</dbReference>
<evidence type="ECO:0000313" key="6">
    <source>
        <dbReference type="Proteomes" id="UP001597342"/>
    </source>
</evidence>
<dbReference type="SUPFAM" id="SSF46689">
    <property type="entry name" value="Homeodomain-like"/>
    <property type="match status" value="2"/>
</dbReference>
<dbReference type="Gene3D" id="1.10.10.60">
    <property type="entry name" value="Homeodomain-like"/>
    <property type="match status" value="1"/>
</dbReference>
<organism evidence="5 6">
    <name type="scientific">Flagellimonas iocasae</name>
    <dbReference type="NCBI Taxonomy" id="2055905"/>
    <lineage>
        <taxon>Bacteria</taxon>
        <taxon>Pseudomonadati</taxon>
        <taxon>Bacteroidota</taxon>
        <taxon>Flavobacteriia</taxon>
        <taxon>Flavobacteriales</taxon>
        <taxon>Flavobacteriaceae</taxon>
        <taxon>Flagellimonas</taxon>
    </lineage>
</organism>
<dbReference type="PANTHER" id="PTHR47893:SF1">
    <property type="entry name" value="REGULATORY PROTEIN PCHR"/>
    <property type="match status" value="1"/>
</dbReference>
<sequence length="285" mass="32348">MTRDIIDINDFTVLVEEAQADVPTQDACLFDEPVIAVAFYGSGNVDLAVKYGETQKNFQYTKGLALSFYADEKVVFEHTVASNRPLECIVIATSPRNLEKLPNAEGELFAEMLNQLVNPNDHFVEGPQFFMTPEMQSVVDQVFHNSYEGKTKMMFFRSQMTTLLSHFFGQLASMDKSAIKASEREKLVQAKEILSAQLDNPPSLTELSRQIGLNSFKLKKNFKEVFGVPVFKYLQNQRMEKAHELLRNHEATVQEAAWQVGYDSLSSFSNAFAKKFGFRPSEIRQ</sequence>
<evidence type="ECO:0000313" key="5">
    <source>
        <dbReference type="EMBL" id="MFD2099605.1"/>
    </source>
</evidence>
<dbReference type="EMBL" id="JBHUHU010000003">
    <property type="protein sequence ID" value="MFD2099605.1"/>
    <property type="molecule type" value="Genomic_DNA"/>
</dbReference>
<keyword evidence="3" id="KW-0804">Transcription</keyword>
<evidence type="ECO:0000256" key="3">
    <source>
        <dbReference type="ARBA" id="ARBA00023163"/>
    </source>
</evidence>
<dbReference type="InterPro" id="IPR053142">
    <property type="entry name" value="PchR_regulatory_protein"/>
</dbReference>
<protein>
    <submittedName>
        <fullName evidence="5">Helix-turn-helix domain-containing protein</fullName>
    </submittedName>
</protein>
<dbReference type="PROSITE" id="PS01124">
    <property type="entry name" value="HTH_ARAC_FAMILY_2"/>
    <property type="match status" value="1"/>
</dbReference>
<evidence type="ECO:0000256" key="1">
    <source>
        <dbReference type="ARBA" id="ARBA00023015"/>
    </source>
</evidence>